<protein>
    <submittedName>
        <fullName evidence="6">Glycosyltransferase, catalytic subunit of cellulose synthase and poly-beta-1,6-N-acetylglucosamine synthase</fullName>
    </submittedName>
</protein>
<dbReference type="PANTHER" id="PTHR43630:SF1">
    <property type="entry name" value="POLY-BETA-1,6-N-ACETYL-D-GLUCOSAMINE SYNTHASE"/>
    <property type="match status" value="1"/>
</dbReference>
<evidence type="ECO:0000256" key="4">
    <source>
        <dbReference type="SAM" id="Phobius"/>
    </source>
</evidence>
<sequence length="378" mass="43364">MCWCIFAGNSGSTAMTDIYLYILLSSTGILFIYWILGWTKIGLYRKAAQTTAQPVSIIVCAHNELHNLKLLIPKLLQQDHPDFEIIIVNDRSDDGTYDFMLETKSDRIKNVTVDQVHDHINTKKYAITLGIRAAKHDVLLFTDADCMPYSDQWIQEMTNGFTDQTDFCIGVSQYTKTKGFLNRYIRYETLLTAINYSSWALAGNPYMAVGRNLAYRKSSFLEHKGFNKFQHITGGDDDLLINQFANKKNTQVVLGADALTHSIPKTGWNTYFKQKLRHFSVSKYYSTKDKALLGLQSLSNLLYWLSLIILALQTNQYEIPLAVLGFRWIILMNLNFFTSKKIGDRMNSWLVPVLDLFYVLFVTITGTIAIFTKKVKWK</sequence>
<keyword evidence="4" id="KW-0812">Transmembrane</keyword>
<dbReference type="Proteomes" id="UP000184474">
    <property type="component" value="Unassembled WGS sequence"/>
</dbReference>
<dbReference type="Pfam" id="PF00535">
    <property type="entry name" value="Glycos_transf_2"/>
    <property type="match status" value="1"/>
</dbReference>
<evidence type="ECO:0000256" key="1">
    <source>
        <dbReference type="ARBA" id="ARBA00006739"/>
    </source>
</evidence>
<dbReference type="InterPro" id="IPR029044">
    <property type="entry name" value="Nucleotide-diphossugar_trans"/>
</dbReference>
<feature type="transmembrane region" description="Helical" evidence="4">
    <location>
        <begin position="18"/>
        <end position="36"/>
    </location>
</feature>
<feature type="transmembrane region" description="Helical" evidence="4">
    <location>
        <begin position="349"/>
        <end position="371"/>
    </location>
</feature>
<gene>
    <name evidence="6" type="ORF">SAMN04488028_10718</name>
</gene>
<evidence type="ECO:0000256" key="2">
    <source>
        <dbReference type="ARBA" id="ARBA00022676"/>
    </source>
</evidence>
<dbReference type="RefSeq" id="WP_245816857.1">
    <property type="nucleotide sequence ID" value="NZ_FRAA01000007.1"/>
</dbReference>
<feature type="domain" description="Glycosyltransferase 2-like" evidence="5">
    <location>
        <begin position="56"/>
        <end position="186"/>
    </location>
</feature>
<evidence type="ECO:0000256" key="3">
    <source>
        <dbReference type="ARBA" id="ARBA00022679"/>
    </source>
</evidence>
<keyword evidence="2" id="KW-0328">Glycosyltransferase</keyword>
<dbReference type="Gene3D" id="3.90.550.10">
    <property type="entry name" value="Spore Coat Polysaccharide Biosynthesis Protein SpsA, Chain A"/>
    <property type="match status" value="1"/>
</dbReference>
<feature type="transmembrane region" description="Helical" evidence="4">
    <location>
        <begin position="292"/>
        <end position="313"/>
    </location>
</feature>
<dbReference type="SUPFAM" id="SSF53448">
    <property type="entry name" value="Nucleotide-diphospho-sugar transferases"/>
    <property type="match status" value="1"/>
</dbReference>
<evidence type="ECO:0000313" key="7">
    <source>
        <dbReference type="Proteomes" id="UP000184474"/>
    </source>
</evidence>
<dbReference type="STRING" id="156994.SAMN04488028_10718"/>
<dbReference type="AlphaFoldDB" id="A0A1M6U952"/>
<keyword evidence="3 6" id="KW-0808">Transferase</keyword>
<dbReference type="GO" id="GO:0016757">
    <property type="term" value="F:glycosyltransferase activity"/>
    <property type="evidence" value="ECO:0007669"/>
    <property type="project" value="UniProtKB-KW"/>
</dbReference>
<evidence type="ECO:0000313" key="6">
    <source>
        <dbReference type="EMBL" id="SHK65717.1"/>
    </source>
</evidence>
<feature type="transmembrane region" description="Helical" evidence="4">
    <location>
        <begin position="319"/>
        <end position="337"/>
    </location>
</feature>
<keyword evidence="4" id="KW-1133">Transmembrane helix</keyword>
<dbReference type="EMBL" id="FRAA01000007">
    <property type="protein sequence ID" value="SHK65717.1"/>
    <property type="molecule type" value="Genomic_DNA"/>
</dbReference>
<proteinExistence type="inferred from homology"/>
<keyword evidence="7" id="KW-1185">Reference proteome</keyword>
<keyword evidence="4" id="KW-0472">Membrane</keyword>
<dbReference type="InterPro" id="IPR001173">
    <property type="entry name" value="Glyco_trans_2-like"/>
</dbReference>
<name>A0A1M6U952_REIAG</name>
<dbReference type="PANTHER" id="PTHR43630">
    <property type="entry name" value="POLY-BETA-1,6-N-ACETYL-D-GLUCOSAMINE SYNTHASE"/>
    <property type="match status" value="1"/>
</dbReference>
<accession>A0A1M6U952</accession>
<organism evidence="6 7">
    <name type="scientific">Reichenbachiella agariperforans</name>
    <dbReference type="NCBI Taxonomy" id="156994"/>
    <lineage>
        <taxon>Bacteria</taxon>
        <taxon>Pseudomonadati</taxon>
        <taxon>Bacteroidota</taxon>
        <taxon>Cytophagia</taxon>
        <taxon>Cytophagales</taxon>
        <taxon>Reichenbachiellaceae</taxon>
        <taxon>Reichenbachiella</taxon>
    </lineage>
</organism>
<comment type="similarity">
    <text evidence="1">Belongs to the glycosyltransferase 2 family.</text>
</comment>
<evidence type="ECO:0000259" key="5">
    <source>
        <dbReference type="Pfam" id="PF00535"/>
    </source>
</evidence>
<reference evidence="7" key="1">
    <citation type="submission" date="2016-11" db="EMBL/GenBank/DDBJ databases">
        <authorList>
            <person name="Varghese N."/>
            <person name="Submissions S."/>
        </authorList>
    </citation>
    <scope>NUCLEOTIDE SEQUENCE [LARGE SCALE GENOMIC DNA]</scope>
    <source>
        <strain evidence="7">DSM 26134</strain>
    </source>
</reference>